<organism evidence="1 2">
    <name type="scientific">endosymbiont of Ridgeia piscesae</name>
    <dbReference type="NCBI Taxonomy" id="54398"/>
    <lineage>
        <taxon>Bacteria</taxon>
        <taxon>Pseudomonadati</taxon>
        <taxon>Pseudomonadota</taxon>
        <taxon>Gammaproteobacteria</taxon>
        <taxon>sulfur-oxidizing symbionts</taxon>
    </lineage>
</organism>
<proteinExistence type="predicted"/>
<evidence type="ECO:0000313" key="1">
    <source>
        <dbReference type="EMBL" id="KRT59687.1"/>
    </source>
</evidence>
<protein>
    <submittedName>
        <fullName evidence="1">Uncharacterized protein</fullName>
    </submittedName>
</protein>
<comment type="caution">
    <text evidence="1">The sequence shown here is derived from an EMBL/GenBank/DDBJ whole genome shotgun (WGS) entry which is preliminary data.</text>
</comment>
<evidence type="ECO:0000313" key="2">
    <source>
        <dbReference type="Proteomes" id="UP000051276"/>
    </source>
</evidence>
<dbReference type="Proteomes" id="UP000051276">
    <property type="component" value="Unassembled WGS sequence"/>
</dbReference>
<sequence length="185" mass="19947">MTIKHPLNWPGSAELLFIIILFLSLNAFAEPLIQAGFDSGADGFSYQDDSFRGTSAPAYADGAWNPTEAALQIDLGGIDKSDIFGMSGGWQRDFELGGLSEVVLSFRYNLTQSAWYESNEQSQMLVSIDGMLIGVSPNDYIDQVTGNGNGGPDETTGWQQVELTLGNLAAGSHRLILGGYNNQKT</sequence>
<dbReference type="EMBL" id="LMXI01000102">
    <property type="protein sequence ID" value="KRT59687.1"/>
    <property type="molecule type" value="Genomic_DNA"/>
</dbReference>
<gene>
    <name evidence="1" type="ORF">Ga0076813_159211</name>
</gene>
<dbReference type="AlphaFoldDB" id="A0A0T5Z9Z1"/>
<feature type="non-terminal residue" evidence="1">
    <location>
        <position position="185"/>
    </location>
</feature>
<name>A0A0T5Z9Z1_9GAMM</name>
<reference evidence="1 2" key="1">
    <citation type="submission" date="2015-11" db="EMBL/GenBank/DDBJ databases">
        <title>The genome of Candidatus Endoriftia persephone in Ridgeia piscesae and population structure of the North Eastern Pacific vestimentiferan symbionts.</title>
        <authorList>
            <person name="Perez M."/>
            <person name="Juniper K.S."/>
        </authorList>
    </citation>
    <scope>NUCLEOTIDE SEQUENCE [LARGE SCALE GENOMIC DNA]</scope>
    <source>
        <strain evidence="1">Ind10</strain>
    </source>
</reference>
<accession>A0A0T5Z9Z1</accession>